<protein>
    <recommendedName>
        <fullName evidence="3">Endonuclease/Exonuclease/phosphatase family protein</fullName>
    </recommendedName>
</protein>
<sequence length="548" mass="57986">MKSLPTSPLWMIARVAACWLVCCVASAQLRVVSWNTNGGARDGTATVLEAIGLEEVNGIAKPIDVLSLQEQSGGDTQSIVDVLNGIYGAGIYAAAPVPTNAQSSGAGLPGLVYNTQTVDLLETIAFGSVNTSAQARSTLRYRLVPEGYHQRASFLVYSNHYKASTGGSNEARRLVEANALRSDLDAMNESQAAILSGDFNTYSSSEPGYHALLAPGPGQAFDPVASPGNWHDNSAFRALHTQSPATSPKFAGQVTGGIDDRFDFQLVTGELLDNEGLDLLAGSYRTFGNNGTHSLNGSITTGAGASPGVLAALESSSDHLPVVADYQVPAVLSFEAIPREYFTAPVGEPLAFRFTARNAADVAIDIAADELDLVLTAVGNSVGSGEITDTLLVSDGAVDYGFQVDTSTLGGKFLTVTAYGYHTAELSTLAWSQAGIVFEGDYNGDGSVDAADYTVWRENVGNDLYAMHNVAITWAEHESLPENRRTIGLPEYELWRDNYGRRLSDIVGAATAVPEPAAVALLLAGSLATGWRRREANPNRFPRSPEAQ</sequence>
<dbReference type="OrthoDB" id="287716at2"/>
<organism evidence="1 2">
    <name type="scientific">Posidoniimonas corsicana</name>
    <dbReference type="NCBI Taxonomy" id="1938618"/>
    <lineage>
        <taxon>Bacteria</taxon>
        <taxon>Pseudomonadati</taxon>
        <taxon>Planctomycetota</taxon>
        <taxon>Planctomycetia</taxon>
        <taxon>Pirellulales</taxon>
        <taxon>Lacipirellulaceae</taxon>
        <taxon>Posidoniimonas</taxon>
    </lineage>
</organism>
<reference evidence="1 2" key="1">
    <citation type="submission" date="2019-02" db="EMBL/GenBank/DDBJ databases">
        <title>Deep-cultivation of Planctomycetes and their phenomic and genomic characterization uncovers novel biology.</title>
        <authorList>
            <person name="Wiegand S."/>
            <person name="Jogler M."/>
            <person name="Boedeker C."/>
            <person name="Pinto D."/>
            <person name="Vollmers J."/>
            <person name="Rivas-Marin E."/>
            <person name="Kohn T."/>
            <person name="Peeters S.H."/>
            <person name="Heuer A."/>
            <person name="Rast P."/>
            <person name="Oberbeckmann S."/>
            <person name="Bunk B."/>
            <person name="Jeske O."/>
            <person name="Meyerdierks A."/>
            <person name="Storesund J.E."/>
            <person name="Kallscheuer N."/>
            <person name="Luecker S."/>
            <person name="Lage O.M."/>
            <person name="Pohl T."/>
            <person name="Merkel B.J."/>
            <person name="Hornburger P."/>
            <person name="Mueller R.-W."/>
            <person name="Bruemmer F."/>
            <person name="Labrenz M."/>
            <person name="Spormann A.M."/>
            <person name="Op Den Camp H."/>
            <person name="Overmann J."/>
            <person name="Amann R."/>
            <person name="Jetten M.S.M."/>
            <person name="Mascher T."/>
            <person name="Medema M.H."/>
            <person name="Devos D.P."/>
            <person name="Kaster A.-K."/>
            <person name="Ovreas L."/>
            <person name="Rohde M."/>
            <person name="Galperin M.Y."/>
            <person name="Jogler C."/>
        </authorList>
    </citation>
    <scope>NUCLEOTIDE SEQUENCE [LARGE SCALE GENOMIC DNA]</scope>
    <source>
        <strain evidence="1 2">KOR34</strain>
    </source>
</reference>
<dbReference type="Gene3D" id="3.60.10.10">
    <property type="entry name" value="Endonuclease/exonuclease/phosphatase"/>
    <property type="match status" value="1"/>
</dbReference>
<dbReference type="AlphaFoldDB" id="A0A5C5VCL3"/>
<proteinExistence type="predicted"/>
<dbReference type="PROSITE" id="PS00018">
    <property type="entry name" value="EF_HAND_1"/>
    <property type="match status" value="1"/>
</dbReference>
<dbReference type="InterPro" id="IPR036691">
    <property type="entry name" value="Endo/exonu/phosph_ase_sf"/>
</dbReference>
<dbReference type="EMBL" id="SIHJ01000001">
    <property type="protein sequence ID" value="TWT35579.1"/>
    <property type="molecule type" value="Genomic_DNA"/>
</dbReference>
<keyword evidence="2" id="KW-1185">Reference proteome</keyword>
<dbReference type="InterPro" id="IPR018247">
    <property type="entry name" value="EF_Hand_1_Ca_BS"/>
</dbReference>
<comment type="caution">
    <text evidence="1">The sequence shown here is derived from an EMBL/GenBank/DDBJ whole genome shotgun (WGS) entry which is preliminary data.</text>
</comment>
<dbReference type="SUPFAM" id="SSF56219">
    <property type="entry name" value="DNase I-like"/>
    <property type="match status" value="1"/>
</dbReference>
<accession>A0A5C5VCL3</accession>
<dbReference type="InterPro" id="IPR013424">
    <property type="entry name" value="Ice-binding_C"/>
</dbReference>
<dbReference type="Proteomes" id="UP000316714">
    <property type="component" value="Unassembled WGS sequence"/>
</dbReference>
<evidence type="ECO:0000313" key="2">
    <source>
        <dbReference type="Proteomes" id="UP000316714"/>
    </source>
</evidence>
<evidence type="ECO:0008006" key="3">
    <source>
        <dbReference type="Google" id="ProtNLM"/>
    </source>
</evidence>
<evidence type="ECO:0000313" key="1">
    <source>
        <dbReference type="EMBL" id="TWT35579.1"/>
    </source>
</evidence>
<name>A0A5C5VCL3_9BACT</name>
<gene>
    <name evidence="1" type="ORF">KOR34_04720</name>
</gene>
<dbReference type="NCBIfam" id="TIGR02595">
    <property type="entry name" value="PEP_CTERM"/>
    <property type="match status" value="1"/>
</dbReference>